<evidence type="ECO:0000256" key="7">
    <source>
        <dbReference type="ARBA" id="ARBA00023204"/>
    </source>
</evidence>
<dbReference type="CDD" id="cd03241">
    <property type="entry name" value="ABC_RecN"/>
    <property type="match status" value="1"/>
</dbReference>
<sequence length="570" mass="61457">MIEEISIENLGVISAAQLSFGSGMNVLTGETGAGKTMVLTSLMLLMGAKATAAKVRHGEERANITGVFRVPAASLACEIVARAGGKVDSDGKDAEIIVSRQVLASGRSRAYLGGVNVPIVTLQEIAAELFTVHGQQDQIRLASKTEHLQALDQYIGLRGMRISQEYLEKWQKCQELSRKLTQEKANVAAIAAERLALEALIKRVDAVDPKLGEDDELRAQAMRLDNIEALRSALAQSVQLLEGDEYQPGAVNMIDTAQRELSQTHDPDLESSAKTLAESTTIISQVLSDLVTALENLDADPEQLNAIHQRRADLTALTRELGMDIPTILAKREDANNRLQEITDPDTYLAQLSASLAKAEAECAEMAAKITAFRKKGAAKLAQDVSRELNRLAMKDAKFSVQLEKMAVPGKYGQDDIEFLLAPHAGAPLNKLAATASGGEMSRIMLAIEVSLAKQTAQSHHTFIFDEVDAGIGGETALSVGRRLGLFAQSTQVIVVTHLAQVAAVASTHLVVEKETAADQTETKVWKITDDEREKELARMLSGQKDSEAARTHAAELISAVSMARLDRGV</sequence>
<dbReference type="Pfam" id="PF02463">
    <property type="entry name" value="SMC_N"/>
    <property type="match status" value="1"/>
</dbReference>
<comment type="caution">
    <text evidence="12">The sequence shown here is derived from an EMBL/GenBank/DDBJ whole genome shotgun (WGS) entry which is preliminary data.</text>
</comment>
<protein>
    <recommendedName>
        <fullName evidence="3 9">DNA repair protein RecN</fullName>
    </recommendedName>
    <alternativeName>
        <fullName evidence="8 9">Recombination protein N</fullName>
    </alternativeName>
</protein>
<evidence type="ECO:0000256" key="9">
    <source>
        <dbReference type="PIRNR" id="PIRNR003128"/>
    </source>
</evidence>
<evidence type="ECO:0000256" key="1">
    <source>
        <dbReference type="ARBA" id="ARBA00003618"/>
    </source>
</evidence>
<evidence type="ECO:0000313" key="13">
    <source>
        <dbReference type="Proteomes" id="UP001266099"/>
    </source>
</evidence>
<dbReference type="NCBIfam" id="TIGR00634">
    <property type="entry name" value="recN"/>
    <property type="match status" value="1"/>
</dbReference>
<keyword evidence="10" id="KW-0175">Coiled coil</keyword>
<feature type="coiled-coil region" evidence="10">
    <location>
        <begin position="349"/>
        <end position="376"/>
    </location>
</feature>
<organism evidence="12 13">
    <name type="scientific">Arcanobacterium hippocoleae</name>
    <dbReference type="NCBI Taxonomy" id="149017"/>
    <lineage>
        <taxon>Bacteria</taxon>
        <taxon>Bacillati</taxon>
        <taxon>Actinomycetota</taxon>
        <taxon>Actinomycetes</taxon>
        <taxon>Actinomycetales</taxon>
        <taxon>Actinomycetaceae</taxon>
        <taxon>Arcanobacterium</taxon>
    </lineage>
</organism>
<proteinExistence type="inferred from homology"/>
<gene>
    <name evidence="12" type="ORF">J2S36_000148</name>
</gene>
<evidence type="ECO:0000256" key="6">
    <source>
        <dbReference type="ARBA" id="ARBA00022840"/>
    </source>
</evidence>
<keyword evidence="6" id="KW-0067">ATP-binding</keyword>
<comment type="function">
    <text evidence="1 9">May be involved in recombinational repair of damaged DNA.</text>
</comment>
<evidence type="ECO:0000256" key="5">
    <source>
        <dbReference type="ARBA" id="ARBA00022763"/>
    </source>
</evidence>
<dbReference type="InterPro" id="IPR003395">
    <property type="entry name" value="RecF/RecN/SMC_N"/>
</dbReference>
<dbReference type="PANTHER" id="PTHR11059">
    <property type="entry name" value="DNA REPAIR PROTEIN RECN"/>
    <property type="match status" value="1"/>
</dbReference>
<evidence type="ECO:0000313" key="12">
    <source>
        <dbReference type="EMBL" id="MDR6938605.1"/>
    </source>
</evidence>
<keyword evidence="7 9" id="KW-0234">DNA repair</keyword>
<name>A0ABU1SZT8_9ACTO</name>
<evidence type="ECO:0000256" key="8">
    <source>
        <dbReference type="ARBA" id="ARBA00033408"/>
    </source>
</evidence>
<keyword evidence="4" id="KW-0547">Nucleotide-binding</keyword>
<keyword evidence="13" id="KW-1185">Reference proteome</keyword>
<dbReference type="PIRSF" id="PIRSF003128">
    <property type="entry name" value="RecN"/>
    <property type="match status" value="1"/>
</dbReference>
<dbReference type="InterPro" id="IPR004604">
    <property type="entry name" value="DNA_recomb/repair_RecN"/>
</dbReference>
<evidence type="ECO:0000256" key="10">
    <source>
        <dbReference type="SAM" id="Coils"/>
    </source>
</evidence>
<dbReference type="RefSeq" id="WP_309954567.1">
    <property type="nucleotide sequence ID" value="NZ_JAVDUJ010000001.1"/>
</dbReference>
<dbReference type="EMBL" id="JAVDUJ010000001">
    <property type="protein sequence ID" value="MDR6938605.1"/>
    <property type="molecule type" value="Genomic_DNA"/>
</dbReference>
<dbReference type="Gene3D" id="3.40.50.300">
    <property type="entry name" value="P-loop containing nucleotide triphosphate hydrolases"/>
    <property type="match status" value="2"/>
</dbReference>
<evidence type="ECO:0000259" key="11">
    <source>
        <dbReference type="Pfam" id="PF02463"/>
    </source>
</evidence>
<feature type="domain" description="RecF/RecN/SMC N-terminal" evidence="11">
    <location>
        <begin position="1"/>
        <end position="514"/>
    </location>
</feature>
<dbReference type="SUPFAM" id="SSF52540">
    <property type="entry name" value="P-loop containing nucleoside triphosphate hydrolases"/>
    <property type="match status" value="1"/>
</dbReference>
<evidence type="ECO:0000256" key="2">
    <source>
        <dbReference type="ARBA" id="ARBA00009441"/>
    </source>
</evidence>
<reference evidence="12 13" key="1">
    <citation type="submission" date="2023-07" db="EMBL/GenBank/DDBJ databases">
        <title>Sequencing the genomes of 1000 actinobacteria strains.</title>
        <authorList>
            <person name="Klenk H.-P."/>
        </authorList>
    </citation>
    <scope>NUCLEOTIDE SEQUENCE [LARGE SCALE GENOMIC DNA]</scope>
    <source>
        <strain evidence="12 13">DSM 15539</strain>
    </source>
</reference>
<dbReference type="InterPro" id="IPR027417">
    <property type="entry name" value="P-loop_NTPase"/>
</dbReference>
<comment type="similarity">
    <text evidence="2 9">Belongs to the RecN family.</text>
</comment>
<keyword evidence="5 9" id="KW-0227">DNA damage</keyword>
<accession>A0ABU1SZT8</accession>
<dbReference type="PANTHER" id="PTHR11059:SF0">
    <property type="entry name" value="DNA REPAIR PROTEIN RECN"/>
    <property type="match status" value="1"/>
</dbReference>
<evidence type="ECO:0000256" key="3">
    <source>
        <dbReference type="ARBA" id="ARBA00021315"/>
    </source>
</evidence>
<evidence type="ECO:0000256" key="4">
    <source>
        <dbReference type="ARBA" id="ARBA00022741"/>
    </source>
</evidence>
<dbReference type="Proteomes" id="UP001266099">
    <property type="component" value="Unassembled WGS sequence"/>
</dbReference>